<dbReference type="Pfam" id="PF00126">
    <property type="entry name" value="HTH_1"/>
    <property type="match status" value="1"/>
</dbReference>
<evidence type="ECO:0000259" key="5">
    <source>
        <dbReference type="PROSITE" id="PS50931"/>
    </source>
</evidence>
<evidence type="ECO:0000256" key="3">
    <source>
        <dbReference type="ARBA" id="ARBA00023125"/>
    </source>
</evidence>
<evidence type="ECO:0000256" key="4">
    <source>
        <dbReference type="ARBA" id="ARBA00023163"/>
    </source>
</evidence>
<dbReference type="PANTHER" id="PTHR30419">
    <property type="entry name" value="HTH-TYPE TRANSCRIPTIONAL REGULATOR YBHD"/>
    <property type="match status" value="1"/>
</dbReference>
<keyword evidence="4" id="KW-0804">Transcription</keyword>
<name>A0ABW4S0H1_9RHOB</name>
<dbReference type="InterPro" id="IPR000847">
    <property type="entry name" value="LysR_HTH_N"/>
</dbReference>
<feature type="domain" description="HTH lysR-type" evidence="5">
    <location>
        <begin position="1"/>
        <end position="60"/>
    </location>
</feature>
<accession>A0ABW4S0H1</accession>
<dbReference type="Gene3D" id="1.10.10.10">
    <property type="entry name" value="Winged helix-like DNA-binding domain superfamily/Winged helix DNA-binding domain"/>
    <property type="match status" value="1"/>
</dbReference>
<dbReference type="PANTHER" id="PTHR30419:SF30">
    <property type="entry name" value="LYSR FAMILY TRANSCRIPTIONAL REGULATOR"/>
    <property type="match status" value="1"/>
</dbReference>
<comment type="similarity">
    <text evidence="1">Belongs to the LysR transcriptional regulatory family.</text>
</comment>
<keyword evidence="3" id="KW-0238">DNA-binding</keyword>
<evidence type="ECO:0000256" key="1">
    <source>
        <dbReference type="ARBA" id="ARBA00009437"/>
    </source>
</evidence>
<protein>
    <submittedName>
        <fullName evidence="6">LysR family transcriptional regulator</fullName>
    </submittedName>
</protein>
<evidence type="ECO:0000313" key="6">
    <source>
        <dbReference type="EMBL" id="MFD1911101.1"/>
    </source>
</evidence>
<dbReference type="InterPro" id="IPR036390">
    <property type="entry name" value="WH_DNA-bd_sf"/>
</dbReference>
<dbReference type="EMBL" id="JBHUGH010000002">
    <property type="protein sequence ID" value="MFD1911101.1"/>
    <property type="molecule type" value="Genomic_DNA"/>
</dbReference>
<reference evidence="7" key="1">
    <citation type="journal article" date="2019" name="Int. J. Syst. Evol. Microbiol.">
        <title>The Global Catalogue of Microorganisms (GCM) 10K type strain sequencing project: providing services to taxonomists for standard genome sequencing and annotation.</title>
        <authorList>
            <consortium name="The Broad Institute Genomics Platform"/>
            <consortium name="The Broad Institute Genome Sequencing Center for Infectious Disease"/>
            <person name="Wu L."/>
            <person name="Ma J."/>
        </authorList>
    </citation>
    <scope>NUCLEOTIDE SEQUENCE [LARGE SCALE GENOMIC DNA]</scope>
    <source>
        <strain evidence="7">CGMCC 4.7242</strain>
    </source>
</reference>
<dbReference type="InterPro" id="IPR036388">
    <property type="entry name" value="WH-like_DNA-bd_sf"/>
</dbReference>
<dbReference type="SUPFAM" id="SSF53850">
    <property type="entry name" value="Periplasmic binding protein-like II"/>
    <property type="match status" value="1"/>
</dbReference>
<dbReference type="PROSITE" id="PS50931">
    <property type="entry name" value="HTH_LYSR"/>
    <property type="match status" value="1"/>
</dbReference>
<sequence length="296" mass="32657">MRIDALGLQAFIAIADTGSFLAAAERLHLSQTALSHRMTKLENELGVALFARTTRRLALTQEGLALLPRARRALGELESVLTDLRQLGDLRKRELTMGCVPSVAGSLLPDLLHDFSQKLPDVRVRILDGYAHVIATQVNTGQAEFGLIVRRSTHFELDFLSLVEEAFVAVCTPDHPLASKDGTTWEELRGTLLIGNSVAGDALRDMRDAANWHYRVENISTALSFVRRGMGVSVIPALMRPQIERMGLCTLPISSPQVTRTIGIVTRPDMPPSRQAKVMMELIANRMKELTDTGLR</sequence>
<dbReference type="Gene3D" id="3.40.190.10">
    <property type="entry name" value="Periplasmic binding protein-like II"/>
    <property type="match status" value="2"/>
</dbReference>
<dbReference type="SUPFAM" id="SSF46785">
    <property type="entry name" value="Winged helix' DNA-binding domain"/>
    <property type="match status" value="1"/>
</dbReference>
<dbReference type="InterPro" id="IPR005119">
    <property type="entry name" value="LysR_subst-bd"/>
</dbReference>
<comment type="caution">
    <text evidence="6">The sequence shown here is derived from an EMBL/GenBank/DDBJ whole genome shotgun (WGS) entry which is preliminary data.</text>
</comment>
<organism evidence="6 7">
    <name type="scientific">Halodurantibacterium flavum</name>
    <dbReference type="NCBI Taxonomy" id="1382802"/>
    <lineage>
        <taxon>Bacteria</taxon>
        <taxon>Pseudomonadati</taxon>
        <taxon>Pseudomonadota</taxon>
        <taxon>Alphaproteobacteria</taxon>
        <taxon>Rhodobacterales</taxon>
        <taxon>Paracoccaceae</taxon>
        <taxon>Halodurantibacterium</taxon>
    </lineage>
</organism>
<dbReference type="Proteomes" id="UP001597353">
    <property type="component" value="Unassembled WGS sequence"/>
</dbReference>
<proteinExistence type="inferred from homology"/>
<dbReference type="CDD" id="cd08440">
    <property type="entry name" value="PBP2_LTTR_like_4"/>
    <property type="match status" value="1"/>
</dbReference>
<gene>
    <name evidence="6" type="ORF">ACFSGJ_02605</name>
</gene>
<dbReference type="PRINTS" id="PR00039">
    <property type="entry name" value="HTHLYSR"/>
</dbReference>
<dbReference type="InterPro" id="IPR050950">
    <property type="entry name" value="HTH-type_LysR_regulators"/>
</dbReference>
<evidence type="ECO:0000256" key="2">
    <source>
        <dbReference type="ARBA" id="ARBA00023015"/>
    </source>
</evidence>
<keyword evidence="7" id="KW-1185">Reference proteome</keyword>
<evidence type="ECO:0000313" key="7">
    <source>
        <dbReference type="Proteomes" id="UP001597353"/>
    </source>
</evidence>
<dbReference type="RefSeq" id="WP_390259228.1">
    <property type="nucleotide sequence ID" value="NZ_JBHUGH010000002.1"/>
</dbReference>
<dbReference type="Pfam" id="PF03466">
    <property type="entry name" value="LysR_substrate"/>
    <property type="match status" value="1"/>
</dbReference>
<keyword evidence="2" id="KW-0805">Transcription regulation</keyword>